<dbReference type="CDD" id="cd06225">
    <property type="entry name" value="HAMP"/>
    <property type="match status" value="1"/>
</dbReference>
<dbReference type="SMART" id="SM00283">
    <property type="entry name" value="MA"/>
    <property type="match status" value="1"/>
</dbReference>
<sequence length="698" mass="75659">MKNMKLSKKIGISFGILILIACALGAMAVFNMRNVQDESAVLVEEYVPEIAVSNNIERYSLSTMYAMRGYSFSQEQEYLDTGRENLETVKAYIEEAKDLAERSSHLVKLRENIGTVEEHVLEYEGFVAETVAKNQTLDNLRNDMDAAAATLVEDCGTFLDNQEQMMRNELTMGAATAELNQRLLKIVLMNEALDIANEIRVTNFKAQATRDPDLMRQGIAMFPQGDAKMAELRTMTRQQENLDQIQTILTAAQAYRQAMSTFLDTWLEREELNRTRVTVADEVLAAAKATAEKGMEETNHIAETANANLAAASRIMLIGLAVAIALSVVISVAMTRHITKPMLQGVEFAKQVAAGDLTATLALDRKDEIGILANALKDMVVKLRGIVEDVKNVANYVASGSQQLSSSSQEMSQGTSEQAASAEEVSSSMEEMVANIKQNADNALQTEKIATQASQMGEEGGQAANEAVAAIQEIAKRISIIEDIARQTHMLSLNATIEAARAQEHGKGFAVVASEVRALAERSRTASSEITALAGSGVALVEKAGEIINTLVPDIQKTASLVQEISAASKEQNSGADQINKAIQQLDQVIQQNASVSEEMASTAEELSSQAAMLRNTIAFFKTDESDMTYGIEHSASSTATSSTKTGKKGPVGTPETDSFNGGDDSYRTTAEGYAFDLHGTSHQQKPHDADDSGFERY</sequence>
<evidence type="ECO:0000256" key="6">
    <source>
        <dbReference type="SAM" id="Phobius"/>
    </source>
</evidence>
<dbReference type="PROSITE" id="PS51257">
    <property type="entry name" value="PROKAR_LIPOPROTEIN"/>
    <property type="match status" value="1"/>
</dbReference>
<feature type="domain" description="HAMP" evidence="8">
    <location>
        <begin position="336"/>
        <end position="388"/>
    </location>
</feature>
<keyword evidence="6" id="KW-0812">Transmembrane</keyword>
<dbReference type="GO" id="GO:0004888">
    <property type="term" value="F:transmembrane signaling receptor activity"/>
    <property type="evidence" value="ECO:0007669"/>
    <property type="project" value="TreeGrafter"/>
</dbReference>
<feature type="coiled-coil region" evidence="4">
    <location>
        <begin position="579"/>
        <end position="606"/>
    </location>
</feature>
<dbReference type="SUPFAM" id="SSF58104">
    <property type="entry name" value="Methyl-accepting chemotaxis protein (MCP) signaling domain"/>
    <property type="match status" value="1"/>
</dbReference>
<evidence type="ECO:0000259" key="8">
    <source>
        <dbReference type="PROSITE" id="PS50885"/>
    </source>
</evidence>
<feature type="compositionally biased region" description="Basic and acidic residues" evidence="5">
    <location>
        <begin position="686"/>
        <end position="698"/>
    </location>
</feature>
<keyword evidence="6" id="KW-1133">Transmembrane helix</keyword>
<comment type="similarity">
    <text evidence="2">Belongs to the methyl-accepting chemotaxis (MCP) protein family.</text>
</comment>
<feature type="region of interest" description="Disordered" evidence="5">
    <location>
        <begin position="635"/>
        <end position="698"/>
    </location>
</feature>
<dbReference type="Gene3D" id="1.10.287.950">
    <property type="entry name" value="Methyl-accepting chemotaxis protein"/>
    <property type="match status" value="1"/>
</dbReference>
<evidence type="ECO:0000313" key="10">
    <source>
        <dbReference type="Proteomes" id="UP000649604"/>
    </source>
</evidence>
<keyword evidence="3" id="KW-0807">Transducer</keyword>
<evidence type="ECO:0000256" key="3">
    <source>
        <dbReference type="PROSITE-ProRule" id="PRU00284"/>
    </source>
</evidence>
<evidence type="ECO:0000256" key="2">
    <source>
        <dbReference type="ARBA" id="ARBA00029447"/>
    </source>
</evidence>
<keyword evidence="4" id="KW-0175">Coiled coil</keyword>
<dbReference type="EMBL" id="WJJP01000184">
    <property type="protein sequence ID" value="MBD3324098.1"/>
    <property type="molecule type" value="Genomic_DNA"/>
</dbReference>
<comment type="caution">
    <text evidence="9">The sequence shown here is derived from an EMBL/GenBank/DDBJ whole genome shotgun (WGS) entry which is preliminary data.</text>
</comment>
<feature type="transmembrane region" description="Helical" evidence="6">
    <location>
        <begin position="315"/>
        <end position="334"/>
    </location>
</feature>
<dbReference type="AlphaFoldDB" id="A0A9D5JTT9"/>
<name>A0A9D5JTT9_9BACT</name>
<accession>A0A9D5JTT9</accession>
<evidence type="ECO:0000256" key="1">
    <source>
        <dbReference type="ARBA" id="ARBA00022500"/>
    </source>
</evidence>
<evidence type="ECO:0000313" key="9">
    <source>
        <dbReference type="EMBL" id="MBD3324098.1"/>
    </source>
</evidence>
<dbReference type="PROSITE" id="PS50885">
    <property type="entry name" value="HAMP"/>
    <property type="match status" value="1"/>
</dbReference>
<evidence type="ECO:0000256" key="4">
    <source>
        <dbReference type="SAM" id="Coils"/>
    </source>
</evidence>
<proteinExistence type="inferred from homology"/>
<dbReference type="PROSITE" id="PS50111">
    <property type="entry name" value="CHEMOTAXIS_TRANSDUC_2"/>
    <property type="match status" value="1"/>
</dbReference>
<evidence type="ECO:0000259" key="7">
    <source>
        <dbReference type="PROSITE" id="PS50111"/>
    </source>
</evidence>
<keyword evidence="6" id="KW-0472">Membrane</keyword>
<dbReference type="SMART" id="SM00304">
    <property type="entry name" value="HAMP"/>
    <property type="match status" value="1"/>
</dbReference>
<dbReference type="InterPro" id="IPR051310">
    <property type="entry name" value="MCP_chemotaxis"/>
</dbReference>
<keyword evidence="1" id="KW-0145">Chemotaxis</keyword>
<dbReference type="Pfam" id="PF00015">
    <property type="entry name" value="MCPsignal"/>
    <property type="match status" value="1"/>
</dbReference>
<dbReference type="InterPro" id="IPR003660">
    <property type="entry name" value="HAMP_dom"/>
</dbReference>
<gene>
    <name evidence="9" type="ORF">GF339_05905</name>
</gene>
<organism evidence="9 10">
    <name type="scientific">candidate division KSB3 bacterium</name>
    <dbReference type="NCBI Taxonomy" id="2044937"/>
    <lineage>
        <taxon>Bacteria</taxon>
        <taxon>candidate division KSB3</taxon>
    </lineage>
</organism>
<feature type="compositionally biased region" description="Low complexity" evidence="5">
    <location>
        <begin position="635"/>
        <end position="645"/>
    </location>
</feature>
<dbReference type="PANTHER" id="PTHR43531">
    <property type="entry name" value="PROTEIN ICFG"/>
    <property type="match status" value="1"/>
</dbReference>
<protein>
    <submittedName>
        <fullName evidence="9">HAMP domain-containing protein</fullName>
    </submittedName>
</protein>
<dbReference type="Pfam" id="PF00672">
    <property type="entry name" value="HAMP"/>
    <property type="match status" value="1"/>
</dbReference>
<dbReference type="GO" id="GO:0005886">
    <property type="term" value="C:plasma membrane"/>
    <property type="evidence" value="ECO:0007669"/>
    <property type="project" value="TreeGrafter"/>
</dbReference>
<feature type="region of interest" description="Disordered" evidence="5">
    <location>
        <begin position="404"/>
        <end position="428"/>
    </location>
</feature>
<dbReference type="GO" id="GO:0006935">
    <property type="term" value="P:chemotaxis"/>
    <property type="evidence" value="ECO:0007669"/>
    <property type="project" value="UniProtKB-KW"/>
</dbReference>
<reference evidence="9" key="1">
    <citation type="submission" date="2019-11" db="EMBL/GenBank/DDBJ databases">
        <title>Microbial mats filling the niche in hypersaline microbial mats.</title>
        <authorList>
            <person name="Wong H.L."/>
            <person name="Macleod F.I."/>
            <person name="White R.A. III"/>
            <person name="Burns B.P."/>
        </authorList>
    </citation>
    <scope>NUCLEOTIDE SEQUENCE</scope>
    <source>
        <strain evidence="9">Rbin_158</strain>
    </source>
</reference>
<dbReference type="Proteomes" id="UP000649604">
    <property type="component" value="Unassembled WGS sequence"/>
</dbReference>
<dbReference type="InterPro" id="IPR004089">
    <property type="entry name" value="MCPsignal_dom"/>
</dbReference>
<evidence type="ECO:0000256" key="5">
    <source>
        <dbReference type="SAM" id="MobiDB-lite"/>
    </source>
</evidence>
<feature type="domain" description="Methyl-accepting transducer" evidence="7">
    <location>
        <begin position="393"/>
        <end position="608"/>
    </location>
</feature>
<dbReference type="GO" id="GO:0007165">
    <property type="term" value="P:signal transduction"/>
    <property type="evidence" value="ECO:0007669"/>
    <property type="project" value="UniProtKB-KW"/>
</dbReference>
<dbReference type="PANTHER" id="PTHR43531:SF11">
    <property type="entry name" value="METHYL-ACCEPTING CHEMOTAXIS PROTEIN 3"/>
    <property type="match status" value="1"/>
</dbReference>